<keyword evidence="3 4" id="KW-0067">ATP-binding</keyword>
<dbReference type="Pfam" id="PF01580">
    <property type="entry name" value="FtsK_SpoIIIE"/>
    <property type="match status" value="2"/>
</dbReference>
<feature type="domain" description="FtsK" evidence="7">
    <location>
        <begin position="675"/>
        <end position="863"/>
    </location>
</feature>
<dbReference type="InterPro" id="IPR000253">
    <property type="entry name" value="FHA_dom"/>
</dbReference>
<dbReference type="EMBL" id="JALXSQ010000002">
    <property type="protein sequence ID" value="MCT2041878.1"/>
    <property type="molecule type" value="Genomic_DNA"/>
</dbReference>
<dbReference type="InterPro" id="IPR002543">
    <property type="entry name" value="FtsK_dom"/>
</dbReference>
<reference evidence="8 9" key="1">
    <citation type="submission" date="2022-04" db="EMBL/GenBank/DDBJ databases">
        <title>Human microbiome associated bacterial genomes.</title>
        <authorList>
            <person name="Sandstrom S."/>
            <person name="Salamzade R."/>
            <person name="Kalan L.R."/>
        </authorList>
    </citation>
    <scope>NUCLEOTIDE SEQUENCE [LARGE SCALE GENOMIC DNA]</scope>
    <source>
        <strain evidence="9">p3-SID1799</strain>
    </source>
</reference>
<dbReference type="InterPro" id="IPR008984">
    <property type="entry name" value="SMAD_FHA_dom_sf"/>
</dbReference>
<dbReference type="SUPFAM" id="SSF52540">
    <property type="entry name" value="P-loop containing nucleoside triphosphate hydrolases"/>
    <property type="match status" value="3"/>
</dbReference>
<gene>
    <name evidence="8" type="ORF">M3D15_00750</name>
</gene>
<dbReference type="Pfam" id="PF16697">
    <property type="entry name" value="Yop-YscD_cpl"/>
    <property type="match status" value="1"/>
</dbReference>
<feature type="transmembrane region" description="Helical" evidence="5">
    <location>
        <begin position="266"/>
        <end position="283"/>
    </location>
</feature>
<comment type="caution">
    <text evidence="8">The sequence shown here is derived from an EMBL/GenBank/DDBJ whole genome shotgun (WGS) entry which is preliminary data.</text>
</comment>
<evidence type="ECO:0000256" key="5">
    <source>
        <dbReference type="SAM" id="Phobius"/>
    </source>
</evidence>
<dbReference type="SUPFAM" id="SSF49879">
    <property type="entry name" value="SMAD/FHA domain"/>
    <property type="match status" value="1"/>
</dbReference>
<keyword evidence="2 4" id="KW-0547">Nucleotide-binding</keyword>
<organism evidence="8 9">
    <name type="scientific">Pseudoclavibacter albus</name>
    <dbReference type="NCBI Taxonomy" id="272241"/>
    <lineage>
        <taxon>Bacteria</taxon>
        <taxon>Bacillati</taxon>
        <taxon>Actinomycetota</taxon>
        <taxon>Actinomycetes</taxon>
        <taxon>Micrococcales</taxon>
        <taxon>Microbacteriaceae</taxon>
        <taxon>Pseudoclavibacter</taxon>
    </lineage>
</organism>
<evidence type="ECO:0000259" key="7">
    <source>
        <dbReference type="PROSITE" id="PS50901"/>
    </source>
</evidence>
<evidence type="ECO:0000256" key="1">
    <source>
        <dbReference type="ARBA" id="ARBA00022553"/>
    </source>
</evidence>
<evidence type="ECO:0000256" key="4">
    <source>
        <dbReference type="PROSITE-ProRule" id="PRU00289"/>
    </source>
</evidence>
<feature type="binding site" evidence="4">
    <location>
        <begin position="1022"/>
        <end position="1029"/>
    </location>
    <ligand>
        <name>ATP</name>
        <dbReference type="ChEBI" id="CHEBI:30616"/>
    </ligand>
</feature>
<keyword evidence="5" id="KW-1133">Transmembrane helix</keyword>
<dbReference type="CDD" id="cd01127">
    <property type="entry name" value="TrwB_TraG_TraD_VirD4"/>
    <property type="match status" value="1"/>
</dbReference>
<dbReference type="PANTHER" id="PTHR22683">
    <property type="entry name" value="SPORULATION PROTEIN RELATED"/>
    <property type="match status" value="1"/>
</dbReference>
<protein>
    <submittedName>
        <fullName evidence="8">FtsK/SpoIIIE domain-containing protein</fullName>
    </submittedName>
</protein>
<dbReference type="Gene3D" id="3.40.50.300">
    <property type="entry name" value="P-loop containing nucleotide triphosphate hydrolases"/>
    <property type="match status" value="4"/>
</dbReference>
<evidence type="ECO:0000313" key="8">
    <source>
        <dbReference type="EMBL" id="MCT2041878.1"/>
    </source>
</evidence>
<sequence length="1479" mass="160453">MKISLTLVRPGNQMVDLTVTAEPTTPIVDIAREIYNADPERQGEPLLASDKISLRLHSAPDADGRSTSEVIDYATPLADSPIAGGAYVSLANAVEAREGHESKRHGAAKITILSGPEEGREISLGHGSSTIGRDHDQDVRLSDSLVSKAHARLNISDVAEIIDMGSANGTRVNGEPVTRANVTRNDVVTVGSTSFMIELEALGAGTNLGGVVSLNRSPRLDPQYEGREIIAPDPPQRPRPQPFPIRVIFMPLIMGPIMLMMGRSPYAMVFIIMMPLMALMMWLDTKRRQKKEWREARIEFAAAIDATADEIDEEHAVERQGRLREAPSVAEVIDDAFARGPLLWTRRPEHDAFLKLRLGIGTMPSRIEMKMPTNKQGIPEMWRDLRRLEEHGVIVHDVPVVENFRDCGNIGVGGQRAVAVGVARNLLIQLVGLHSPAELVVHATASTESARDWEWLRWLPHVNGGHSPVAAEPLAAGTEPVSRLVSALEDLLSLRRDSGKPGTSDEDAVGTMPNIVVLIEDDTPIERARLIQLAEQGPELGIHLLWVAGSLARIPAACRTYLELSPASGDAVAGYVRTGLGVQPVVCDLVDDLGAEAFARCLSPVEDAGARVDDSSDLPRAINFLSIVGPELGESEQAILDRWGETHSILTGPMASKQIGKQRSTLRAVFGMAPGEPFAIDLRADGPHALVGGTTGSGKSEFLQAWVLGMATAHSPQRVSFLFVDYKGGSAFAECTKLPHCVGIVTDLSQHMVYRALTSLRAELHYREHLFNRKKVKDLIELERSGDSEVPPTLIIIVDEFAALVNEVPEFVDGMVDIAQRGRSLGLHMVLATQRPAGVIKDNLRANTNLRIALRMADEADSKDILGTKMAAHFDSSTPGRGAAKTGPGRIRAFQSGYAGGWTSNEPEPSRVMVEELRFGRPKGWESPKDPNAAKRKEELAKRPNDMKRIVGTVIRAAEAAEIPELRKPWLPELQATYDFAELPNPRTDVELLLGVCDKPSEQSQPTMSYFPDRQGNVAIMGTSGSGKSGALRTIAVAAAVTVKGGPVHVYGLDFAGGGLAMLESLPHVGAVISSDDEDRIARLLRTLAKELDARVQRYADARAATIAEYRAIVNKPNEPRIILMLDGFRLFRDTYESNLRVPLWPLFQQIMSDGRAVGIHVILTADRVGGIPMALNSSIQRRIVMRLPSRDDYNAAGVPKDILTPASPPGRCVVDGLELQIAVLGGDPSVAVQSRKVDALAASMRRAGIPEAPGVQALSDHVPFAELGPQGPDTISIGIADETLEPLKIEPIGPLMVTGPPGGGKTTALLTIATAVRLAKPTTRIYLISGRRSTIAHSPVWSTATHDQDEIFELMEDIQEEMANGELSPGDITIFFEYVADFSGTPLERPLEPFVKTLIKQEQFVIAENDLQTWNQMHGFAGAFKSKRRGLIMQPSEGEADNILSTPLGRIKRNSLPIGRGFYVAQAKAKKLQVGIVE</sequence>
<dbReference type="InterPro" id="IPR050206">
    <property type="entry name" value="FtsK/SpoIIIE/SftA"/>
</dbReference>
<proteinExistence type="predicted"/>
<dbReference type="SMART" id="SM00382">
    <property type="entry name" value="AAA"/>
    <property type="match status" value="3"/>
</dbReference>
<evidence type="ECO:0000256" key="2">
    <source>
        <dbReference type="ARBA" id="ARBA00022741"/>
    </source>
</evidence>
<dbReference type="PANTHER" id="PTHR22683:SF1">
    <property type="entry name" value="TYPE VII SECRETION SYSTEM PROTEIN ESSC"/>
    <property type="match status" value="1"/>
</dbReference>
<evidence type="ECO:0000313" key="9">
    <source>
        <dbReference type="Proteomes" id="UP001525379"/>
    </source>
</evidence>
<feature type="domain" description="FHA" evidence="6">
    <location>
        <begin position="129"/>
        <end position="177"/>
    </location>
</feature>
<accession>A0ABT2HU82</accession>
<keyword evidence="1" id="KW-0597">Phosphoprotein</keyword>
<name>A0ABT2HU82_9MICO</name>
<keyword evidence="9" id="KW-1185">Reference proteome</keyword>
<keyword evidence="5" id="KW-0472">Membrane</keyword>
<dbReference type="RefSeq" id="WP_066079786.1">
    <property type="nucleotide sequence ID" value="NZ_JAFDPW010000002.1"/>
</dbReference>
<dbReference type="PROSITE" id="PS50901">
    <property type="entry name" value="FTSK"/>
    <property type="match status" value="2"/>
</dbReference>
<feature type="binding site" evidence="4">
    <location>
        <begin position="693"/>
        <end position="700"/>
    </location>
    <ligand>
        <name>ATP</name>
        <dbReference type="ChEBI" id="CHEBI:30616"/>
    </ligand>
</feature>
<dbReference type="InterPro" id="IPR027417">
    <property type="entry name" value="P-loop_NTPase"/>
</dbReference>
<dbReference type="SMART" id="SM00240">
    <property type="entry name" value="FHA"/>
    <property type="match status" value="1"/>
</dbReference>
<evidence type="ECO:0000256" key="3">
    <source>
        <dbReference type="ARBA" id="ARBA00022840"/>
    </source>
</evidence>
<feature type="transmembrane region" description="Helical" evidence="5">
    <location>
        <begin position="243"/>
        <end position="260"/>
    </location>
</feature>
<dbReference type="InterPro" id="IPR003593">
    <property type="entry name" value="AAA+_ATPase"/>
</dbReference>
<dbReference type="PROSITE" id="PS50006">
    <property type="entry name" value="FHA_DOMAIN"/>
    <property type="match status" value="1"/>
</dbReference>
<feature type="domain" description="FtsK" evidence="7">
    <location>
        <begin position="1004"/>
        <end position="1195"/>
    </location>
</feature>
<dbReference type="InterPro" id="IPR032030">
    <property type="entry name" value="YscD_cytoplasmic_dom"/>
</dbReference>
<keyword evidence="5" id="KW-0812">Transmembrane</keyword>
<dbReference type="Gene3D" id="2.60.200.20">
    <property type="match status" value="1"/>
</dbReference>
<evidence type="ECO:0000259" key="6">
    <source>
        <dbReference type="PROSITE" id="PS50006"/>
    </source>
</evidence>
<dbReference type="Proteomes" id="UP001525379">
    <property type="component" value="Unassembled WGS sequence"/>
</dbReference>
<dbReference type="CDD" id="cd00060">
    <property type="entry name" value="FHA"/>
    <property type="match status" value="1"/>
</dbReference>